<name>K0S2Q8_THAOC</name>
<gene>
    <name evidence="1" type="ORF">THAOC_25011</name>
</gene>
<dbReference type="OrthoDB" id="9980417at2759"/>
<accession>K0S2Q8</accession>
<sequence>MTNAALFDAWAAYEPSTTGAVTDLDAIRVNSTAFDSSDRPSLLRERSQAHSMTTAAFKILSFVMGPAMISQNALELEEEEPEIAEERLAE</sequence>
<keyword evidence="2" id="KW-1185">Reference proteome</keyword>
<evidence type="ECO:0000313" key="1">
    <source>
        <dbReference type="EMBL" id="EJK55271.1"/>
    </source>
</evidence>
<reference evidence="1 2" key="1">
    <citation type="journal article" date="2012" name="Genome Biol.">
        <title>Genome and low-iron response of an oceanic diatom adapted to chronic iron limitation.</title>
        <authorList>
            <person name="Lommer M."/>
            <person name="Specht M."/>
            <person name="Roy A.S."/>
            <person name="Kraemer L."/>
            <person name="Andreson R."/>
            <person name="Gutowska M.A."/>
            <person name="Wolf J."/>
            <person name="Bergner S.V."/>
            <person name="Schilhabel M.B."/>
            <person name="Klostermeier U.C."/>
            <person name="Beiko R.G."/>
            <person name="Rosenstiel P."/>
            <person name="Hippler M."/>
            <person name="Laroche J."/>
        </authorList>
    </citation>
    <scope>NUCLEOTIDE SEQUENCE [LARGE SCALE GENOMIC DNA]</scope>
    <source>
        <strain evidence="1 2">CCMP1005</strain>
    </source>
</reference>
<proteinExistence type="predicted"/>
<feature type="non-terminal residue" evidence="1">
    <location>
        <position position="90"/>
    </location>
</feature>
<dbReference type="Proteomes" id="UP000266841">
    <property type="component" value="Unassembled WGS sequence"/>
</dbReference>
<dbReference type="AlphaFoldDB" id="K0S2Q8"/>
<comment type="caution">
    <text evidence="1">The sequence shown here is derived from an EMBL/GenBank/DDBJ whole genome shotgun (WGS) entry which is preliminary data.</text>
</comment>
<protein>
    <submittedName>
        <fullName evidence="1">Uncharacterized protein</fullName>
    </submittedName>
</protein>
<organism evidence="1 2">
    <name type="scientific">Thalassiosira oceanica</name>
    <name type="common">Marine diatom</name>
    <dbReference type="NCBI Taxonomy" id="159749"/>
    <lineage>
        <taxon>Eukaryota</taxon>
        <taxon>Sar</taxon>
        <taxon>Stramenopiles</taxon>
        <taxon>Ochrophyta</taxon>
        <taxon>Bacillariophyta</taxon>
        <taxon>Coscinodiscophyceae</taxon>
        <taxon>Thalassiosirophycidae</taxon>
        <taxon>Thalassiosirales</taxon>
        <taxon>Thalassiosiraceae</taxon>
        <taxon>Thalassiosira</taxon>
    </lineage>
</organism>
<evidence type="ECO:0000313" key="2">
    <source>
        <dbReference type="Proteomes" id="UP000266841"/>
    </source>
</evidence>
<dbReference type="EMBL" id="AGNL01034413">
    <property type="protein sequence ID" value="EJK55271.1"/>
    <property type="molecule type" value="Genomic_DNA"/>
</dbReference>